<name>A0A832GND9_9BACT</name>
<dbReference type="Pfam" id="PF05977">
    <property type="entry name" value="MFS_3"/>
    <property type="match status" value="1"/>
</dbReference>
<dbReference type="AlphaFoldDB" id="A0A832GND9"/>
<keyword evidence="6 7" id="KW-0472">Membrane</keyword>
<dbReference type="GO" id="GO:0005886">
    <property type="term" value="C:plasma membrane"/>
    <property type="evidence" value="ECO:0007669"/>
    <property type="project" value="UniProtKB-SubCell"/>
</dbReference>
<keyword evidence="2" id="KW-0813">Transport</keyword>
<evidence type="ECO:0000256" key="5">
    <source>
        <dbReference type="ARBA" id="ARBA00022989"/>
    </source>
</evidence>
<evidence type="ECO:0000256" key="4">
    <source>
        <dbReference type="ARBA" id="ARBA00022692"/>
    </source>
</evidence>
<evidence type="ECO:0000256" key="2">
    <source>
        <dbReference type="ARBA" id="ARBA00022448"/>
    </source>
</evidence>
<dbReference type="GO" id="GO:0022857">
    <property type="term" value="F:transmembrane transporter activity"/>
    <property type="evidence" value="ECO:0007669"/>
    <property type="project" value="InterPro"/>
</dbReference>
<evidence type="ECO:0000313" key="9">
    <source>
        <dbReference type="EMBL" id="HGV55575.1"/>
    </source>
</evidence>
<evidence type="ECO:0000256" key="1">
    <source>
        <dbReference type="ARBA" id="ARBA00004651"/>
    </source>
</evidence>
<feature type="transmembrane region" description="Helical" evidence="7">
    <location>
        <begin position="16"/>
        <end position="39"/>
    </location>
</feature>
<feature type="transmembrane region" description="Helical" evidence="7">
    <location>
        <begin position="103"/>
        <end position="121"/>
    </location>
</feature>
<feature type="transmembrane region" description="Helical" evidence="7">
    <location>
        <begin position="223"/>
        <end position="247"/>
    </location>
</feature>
<protein>
    <submittedName>
        <fullName evidence="9">MFS transporter</fullName>
    </submittedName>
</protein>
<dbReference type="EMBL" id="DSZU01000099">
    <property type="protein sequence ID" value="HGV55575.1"/>
    <property type="molecule type" value="Genomic_DNA"/>
</dbReference>
<gene>
    <name evidence="9" type="ORF">ENT73_05770</name>
</gene>
<dbReference type="SUPFAM" id="SSF103473">
    <property type="entry name" value="MFS general substrate transporter"/>
    <property type="match status" value="1"/>
</dbReference>
<reference evidence="9" key="1">
    <citation type="journal article" date="2020" name="mSystems">
        <title>Genome- and Community-Level Interaction Insights into Carbon Utilization and Element Cycling Functions of Hydrothermarchaeota in Hydrothermal Sediment.</title>
        <authorList>
            <person name="Zhou Z."/>
            <person name="Liu Y."/>
            <person name="Xu W."/>
            <person name="Pan J."/>
            <person name="Luo Z.H."/>
            <person name="Li M."/>
        </authorList>
    </citation>
    <scope>NUCLEOTIDE SEQUENCE [LARGE SCALE GENOMIC DNA]</scope>
    <source>
        <strain evidence="9">SpSt-605</strain>
    </source>
</reference>
<feature type="transmembrane region" description="Helical" evidence="7">
    <location>
        <begin position="378"/>
        <end position="397"/>
    </location>
</feature>
<dbReference type="Gene3D" id="1.20.1250.20">
    <property type="entry name" value="MFS general substrate transporter like domains"/>
    <property type="match status" value="1"/>
</dbReference>
<feature type="domain" description="Major facilitator superfamily (MFS) profile" evidence="8">
    <location>
        <begin position="13"/>
        <end position="401"/>
    </location>
</feature>
<keyword evidence="5 7" id="KW-1133">Transmembrane helix</keyword>
<proteinExistence type="predicted"/>
<feature type="transmembrane region" description="Helical" evidence="7">
    <location>
        <begin position="142"/>
        <end position="161"/>
    </location>
</feature>
<evidence type="ECO:0000259" key="8">
    <source>
        <dbReference type="PROSITE" id="PS50850"/>
    </source>
</evidence>
<comment type="subcellular location">
    <subcellularLocation>
        <location evidence="1">Cell membrane</location>
        <topology evidence="1">Multi-pass membrane protein</topology>
    </subcellularLocation>
</comment>
<dbReference type="InterPro" id="IPR036259">
    <property type="entry name" value="MFS_trans_sf"/>
</dbReference>
<evidence type="ECO:0000256" key="6">
    <source>
        <dbReference type="ARBA" id="ARBA00023136"/>
    </source>
</evidence>
<evidence type="ECO:0000256" key="7">
    <source>
        <dbReference type="SAM" id="Phobius"/>
    </source>
</evidence>
<evidence type="ECO:0000256" key="3">
    <source>
        <dbReference type="ARBA" id="ARBA00022475"/>
    </source>
</evidence>
<dbReference type="PANTHER" id="PTHR23513:SF11">
    <property type="entry name" value="STAPHYLOFERRIN A TRANSPORTER"/>
    <property type="match status" value="1"/>
</dbReference>
<feature type="transmembrane region" description="Helical" evidence="7">
    <location>
        <begin position="314"/>
        <end position="335"/>
    </location>
</feature>
<feature type="transmembrane region" description="Helical" evidence="7">
    <location>
        <begin position="51"/>
        <end position="72"/>
    </location>
</feature>
<dbReference type="PROSITE" id="PS50850">
    <property type="entry name" value="MFS"/>
    <property type="match status" value="1"/>
</dbReference>
<dbReference type="InterPro" id="IPR010290">
    <property type="entry name" value="TM_effector"/>
</dbReference>
<dbReference type="CDD" id="cd06173">
    <property type="entry name" value="MFS_MefA_like"/>
    <property type="match status" value="1"/>
</dbReference>
<keyword evidence="4 7" id="KW-0812">Transmembrane</keyword>
<feature type="transmembrane region" description="Helical" evidence="7">
    <location>
        <begin position="79"/>
        <end position="97"/>
    </location>
</feature>
<keyword evidence="3" id="KW-1003">Cell membrane</keyword>
<feature type="transmembrane region" description="Helical" evidence="7">
    <location>
        <begin position="167"/>
        <end position="191"/>
    </location>
</feature>
<accession>A0A832GND9</accession>
<feature type="transmembrane region" description="Helical" evidence="7">
    <location>
        <begin position="291"/>
        <end position="308"/>
    </location>
</feature>
<feature type="transmembrane region" description="Helical" evidence="7">
    <location>
        <begin position="259"/>
        <end position="279"/>
    </location>
</feature>
<dbReference type="InterPro" id="IPR020846">
    <property type="entry name" value="MFS_dom"/>
</dbReference>
<sequence length="404" mass="45976">MFTKFEGPLHYRDFRLFIIGHFLSFTGSWVQTTALHWIIYGLNKSSSELGLYSFITTFPSIFATLIAGFLIDRFPRKKLLQTLLTLALFPPLFLFLLVHHHLYNFWVLAFIGLFSSLLASMDMPLRQVFISELVPTRYLTQALSLQAFSFNSARMLGPIIAGLIMSYYSLSLCFFINFLSFLPLLLFTYFINPRFIMPKSRVNRKLNEEFLNLINFLRKRGEILLILTIVATFTFFATSVIILLPMLTLEILKGNAKEFAFLSSGVGIGAILGALTVFLKREPFHEINQLIKAHVLWFLGVLGLIFAKTFPICFISVMLIGMAFTNFYPVANGLLQKMTVSEVRGKVMSLFSVAFLGMAPFGQLFVGLSAEKLPLPLLLTLLIVFFLPTNLYILLILRRKVIYA</sequence>
<organism evidence="9">
    <name type="scientific">Caldimicrobium thiodismutans</name>
    <dbReference type="NCBI Taxonomy" id="1653476"/>
    <lineage>
        <taxon>Bacteria</taxon>
        <taxon>Pseudomonadati</taxon>
        <taxon>Thermodesulfobacteriota</taxon>
        <taxon>Thermodesulfobacteria</taxon>
        <taxon>Thermodesulfobacteriales</taxon>
        <taxon>Thermodesulfobacteriaceae</taxon>
        <taxon>Caldimicrobium</taxon>
    </lineage>
</organism>
<dbReference type="PANTHER" id="PTHR23513">
    <property type="entry name" value="INTEGRAL MEMBRANE EFFLUX PROTEIN-RELATED"/>
    <property type="match status" value="1"/>
</dbReference>
<feature type="transmembrane region" description="Helical" evidence="7">
    <location>
        <begin position="347"/>
        <end position="366"/>
    </location>
</feature>
<comment type="caution">
    <text evidence="9">The sequence shown here is derived from an EMBL/GenBank/DDBJ whole genome shotgun (WGS) entry which is preliminary data.</text>
</comment>